<name>A0A0R3NAZ8_9BRAD</name>
<dbReference type="AlphaFoldDB" id="A0A0R3NAZ8"/>
<reference evidence="1 2" key="1">
    <citation type="submission" date="2014-03" db="EMBL/GenBank/DDBJ databases">
        <title>Bradyrhizobium valentinum sp. nov., isolated from effective nodules of Lupinus mariae-josephae, a lupine endemic of basic-lime soils in Eastern Spain.</title>
        <authorList>
            <person name="Duran D."/>
            <person name="Rey L."/>
            <person name="Navarro A."/>
            <person name="Busquets A."/>
            <person name="Imperial J."/>
            <person name="Ruiz-Argueso T."/>
        </authorList>
    </citation>
    <scope>NUCLEOTIDE SEQUENCE [LARGE SCALE GENOMIC DNA]</scope>
    <source>
        <strain evidence="1 2">Ro19</strain>
    </source>
</reference>
<gene>
    <name evidence="1" type="ORF">CQ13_16650</name>
</gene>
<keyword evidence="2" id="KW-1185">Reference proteome</keyword>
<dbReference type="RefSeq" id="WP_057842043.1">
    <property type="nucleotide sequence ID" value="NZ_LLYA01000024.1"/>
</dbReference>
<evidence type="ECO:0000313" key="2">
    <source>
        <dbReference type="Proteomes" id="UP000052023"/>
    </source>
</evidence>
<evidence type="ECO:0008006" key="3">
    <source>
        <dbReference type="Google" id="ProtNLM"/>
    </source>
</evidence>
<protein>
    <recommendedName>
        <fullName evidence="3">DUF3108 domain-containing protein</fullName>
    </recommendedName>
</protein>
<accession>A0A0R3NAZ8</accession>
<evidence type="ECO:0000313" key="1">
    <source>
        <dbReference type="EMBL" id="KRR29538.1"/>
    </source>
</evidence>
<dbReference type="InterPro" id="IPR021457">
    <property type="entry name" value="DUF3108"/>
</dbReference>
<proteinExistence type="predicted"/>
<dbReference type="Pfam" id="PF11306">
    <property type="entry name" value="DUF3108"/>
    <property type="match status" value="1"/>
</dbReference>
<dbReference type="EMBL" id="LLYA01000024">
    <property type="protein sequence ID" value="KRR29538.1"/>
    <property type="molecule type" value="Genomic_DNA"/>
</dbReference>
<dbReference type="OrthoDB" id="7630100at2"/>
<organism evidence="1 2">
    <name type="scientific">Bradyrhizobium retamae</name>
    <dbReference type="NCBI Taxonomy" id="1300035"/>
    <lineage>
        <taxon>Bacteria</taxon>
        <taxon>Pseudomonadati</taxon>
        <taxon>Pseudomonadota</taxon>
        <taxon>Alphaproteobacteria</taxon>
        <taxon>Hyphomicrobiales</taxon>
        <taxon>Nitrobacteraceae</taxon>
        <taxon>Bradyrhizobium</taxon>
    </lineage>
</organism>
<sequence>MNTQSRRSLDFPFVTARCAVSRQTLSARLGLAIGLCAAWGLLAPQTASAQGRLDAHYEATLAGIPVGKGSWTIEIGDDVFSASAQGGTAGLLKAFAGGTGSGASQGRIVNGALVANAYTATTTTQKKSETIRISLANGGVKEFSIDPAPPVDPGRIPVTDAHRKSVLDPMTGSLLRVPGNGEVLAPDSCRTGAGIFDGRMRYDLKLDYKRMETVKAEKGYHGPALVCAIYFNPVAGYIPDRPVIKYLASERRIEITFVPIAGTRVLVPFRMTIPTPFGLAMLEATSFVTTAMPPRVAKTN</sequence>
<comment type="caution">
    <text evidence="1">The sequence shown here is derived from an EMBL/GenBank/DDBJ whole genome shotgun (WGS) entry which is preliminary data.</text>
</comment>
<dbReference type="Proteomes" id="UP000052023">
    <property type="component" value="Unassembled WGS sequence"/>
</dbReference>